<dbReference type="RefSeq" id="WP_062176410.1">
    <property type="nucleotide sequence ID" value="NZ_BBXL01000002.1"/>
</dbReference>
<proteinExistence type="predicted"/>
<reference evidence="2" key="1">
    <citation type="submission" date="2016-11" db="EMBL/GenBank/DDBJ databases">
        <authorList>
            <person name="Varghese N."/>
            <person name="Submissions S."/>
        </authorList>
    </citation>
    <scope>NUCLEOTIDE SEQUENCE [LARGE SCALE GENOMIC DNA]</scope>
    <source>
        <strain evidence="2">DSM 27370</strain>
    </source>
</reference>
<dbReference type="Proteomes" id="UP000184480">
    <property type="component" value="Unassembled WGS sequence"/>
</dbReference>
<keyword evidence="2" id="KW-1185">Reference proteome</keyword>
<organism evidence="1 2">
    <name type="scientific">Dysgonomonas macrotermitis</name>
    <dbReference type="NCBI Taxonomy" id="1346286"/>
    <lineage>
        <taxon>Bacteria</taxon>
        <taxon>Pseudomonadati</taxon>
        <taxon>Bacteroidota</taxon>
        <taxon>Bacteroidia</taxon>
        <taxon>Bacteroidales</taxon>
        <taxon>Dysgonomonadaceae</taxon>
        <taxon>Dysgonomonas</taxon>
    </lineage>
</organism>
<dbReference type="STRING" id="1346286.SAMN05444362_102233"/>
<protein>
    <recommendedName>
        <fullName evidence="3">C1q domain-containing protein</fullName>
    </recommendedName>
</protein>
<name>A0A1M4WIB2_9BACT</name>
<dbReference type="OrthoDB" id="1247310at2"/>
<gene>
    <name evidence="1" type="ORF">SAMN05444362_102233</name>
</gene>
<accession>A0A1M4WIB2</accession>
<evidence type="ECO:0008006" key="3">
    <source>
        <dbReference type="Google" id="ProtNLM"/>
    </source>
</evidence>
<evidence type="ECO:0000313" key="2">
    <source>
        <dbReference type="Proteomes" id="UP000184480"/>
    </source>
</evidence>
<evidence type="ECO:0000313" key="1">
    <source>
        <dbReference type="EMBL" id="SHE80978.1"/>
    </source>
</evidence>
<dbReference type="EMBL" id="FQUC01000002">
    <property type="protein sequence ID" value="SHE80978.1"/>
    <property type="molecule type" value="Genomic_DNA"/>
</dbReference>
<sequence length="278" mass="30444">MKISRAILLIFFMVSLKLLSQVGIGTTSPNTTAILEVSSDTKGITFPHVALIDTVDKTTVPYPVDGTTVFNTSTTNGMATGIYFWNTYQGAGGQWERLLDSNTDIDISYMENDSIVKYNYIVVINSGYPRETIAANSKFNITVPSASPTYVTYSNKAPGGINMANWQTFPSDTNSPYMNIGTGTFIAPTTANYQITCGVYGAYQSSGGSGTIALYMTIDGVTDASRADIQIVRDFNSDLEYTYIGPLNAGQQIRCYITQDSGRNFTTQNTYFYANYIR</sequence>
<dbReference type="AlphaFoldDB" id="A0A1M4WIB2"/>